<dbReference type="InterPro" id="IPR014710">
    <property type="entry name" value="RmlC-like_jellyroll"/>
</dbReference>
<evidence type="ECO:0000313" key="5">
    <source>
        <dbReference type="Proteomes" id="UP001054902"/>
    </source>
</evidence>
<accession>A0AAD3D9F5</accession>
<evidence type="ECO:0000313" key="4">
    <source>
        <dbReference type="EMBL" id="GFH60233.1"/>
    </source>
</evidence>
<dbReference type="Proteomes" id="UP001054902">
    <property type="component" value="Unassembled WGS sequence"/>
</dbReference>
<dbReference type="Gene3D" id="2.60.120.10">
    <property type="entry name" value="Jelly Rolls"/>
    <property type="match status" value="1"/>
</dbReference>
<dbReference type="InterPro" id="IPR013096">
    <property type="entry name" value="Cupin_2"/>
</dbReference>
<dbReference type="PANTHER" id="PTHR35848">
    <property type="entry name" value="OXALATE-BINDING PROTEIN"/>
    <property type="match status" value="1"/>
</dbReference>
<keyword evidence="5" id="KW-1185">Reference proteome</keyword>
<name>A0AAD3D9F5_9STRA</name>
<evidence type="ECO:0000256" key="2">
    <source>
        <dbReference type="SAM" id="MobiDB-lite"/>
    </source>
</evidence>
<dbReference type="PANTHER" id="PTHR35848:SF6">
    <property type="entry name" value="CUPIN TYPE-2 DOMAIN-CONTAINING PROTEIN"/>
    <property type="match status" value="1"/>
</dbReference>
<dbReference type="AlphaFoldDB" id="A0AAD3D9F5"/>
<sequence length="141" mass="15561">MNHAVTERANTGPLSGTIKSLESTPVRNTVHVDEHGRPITKQQLLEPFVIPNLVGFSVATFLPGQIMMPPHSHETMHELFYVIEGSGMFQINGEDKQVKPGTFLHMAPGEKHGIWVPNDFTGPLRMVVTGVAVGEKKVKRK</sequence>
<keyword evidence="1" id="KW-0479">Metal-binding</keyword>
<organism evidence="4 5">
    <name type="scientific">Chaetoceros tenuissimus</name>
    <dbReference type="NCBI Taxonomy" id="426638"/>
    <lineage>
        <taxon>Eukaryota</taxon>
        <taxon>Sar</taxon>
        <taxon>Stramenopiles</taxon>
        <taxon>Ochrophyta</taxon>
        <taxon>Bacillariophyta</taxon>
        <taxon>Coscinodiscophyceae</taxon>
        <taxon>Chaetocerotophycidae</taxon>
        <taxon>Chaetocerotales</taxon>
        <taxon>Chaetocerotaceae</taxon>
        <taxon>Chaetoceros</taxon>
    </lineage>
</organism>
<feature type="compositionally biased region" description="Polar residues" evidence="2">
    <location>
        <begin position="8"/>
        <end position="20"/>
    </location>
</feature>
<gene>
    <name evidence="4" type="ORF">CTEN210_16709</name>
</gene>
<evidence type="ECO:0000256" key="1">
    <source>
        <dbReference type="ARBA" id="ARBA00022723"/>
    </source>
</evidence>
<dbReference type="Pfam" id="PF07883">
    <property type="entry name" value="Cupin_2"/>
    <property type="match status" value="1"/>
</dbReference>
<dbReference type="GO" id="GO:0046872">
    <property type="term" value="F:metal ion binding"/>
    <property type="evidence" value="ECO:0007669"/>
    <property type="project" value="UniProtKB-KW"/>
</dbReference>
<proteinExistence type="predicted"/>
<feature type="region of interest" description="Disordered" evidence="2">
    <location>
        <begin position="1"/>
        <end position="20"/>
    </location>
</feature>
<dbReference type="InterPro" id="IPR051610">
    <property type="entry name" value="GPI/OXD"/>
</dbReference>
<feature type="domain" description="Cupin type-2" evidence="3">
    <location>
        <begin position="58"/>
        <end position="128"/>
    </location>
</feature>
<evidence type="ECO:0000259" key="3">
    <source>
        <dbReference type="Pfam" id="PF07883"/>
    </source>
</evidence>
<comment type="caution">
    <text evidence="4">The sequence shown here is derived from an EMBL/GenBank/DDBJ whole genome shotgun (WGS) entry which is preliminary data.</text>
</comment>
<dbReference type="InterPro" id="IPR011051">
    <property type="entry name" value="RmlC_Cupin_sf"/>
</dbReference>
<protein>
    <recommendedName>
        <fullName evidence="3">Cupin type-2 domain-containing protein</fullName>
    </recommendedName>
</protein>
<reference evidence="4 5" key="1">
    <citation type="journal article" date="2021" name="Sci. Rep.">
        <title>The genome of the diatom Chaetoceros tenuissimus carries an ancient integrated fragment of an extant virus.</title>
        <authorList>
            <person name="Hongo Y."/>
            <person name="Kimura K."/>
            <person name="Takaki Y."/>
            <person name="Yoshida Y."/>
            <person name="Baba S."/>
            <person name="Kobayashi G."/>
            <person name="Nagasaki K."/>
            <person name="Hano T."/>
            <person name="Tomaru Y."/>
        </authorList>
    </citation>
    <scope>NUCLEOTIDE SEQUENCE [LARGE SCALE GENOMIC DNA]</scope>
    <source>
        <strain evidence="4 5">NIES-3715</strain>
    </source>
</reference>
<dbReference type="EMBL" id="BLLK01000069">
    <property type="protein sequence ID" value="GFH60233.1"/>
    <property type="molecule type" value="Genomic_DNA"/>
</dbReference>
<dbReference type="SUPFAM" id="SSF51182">
    <property type="entry name" value="RmlC-like cupins"/>
    <property type="match status" value="1"/>
</dbReference>